<name>A0A6P8J6H4_ACTTE</name>
<dbReference type="Proteomes" id="UP000515163">
    <property type="component" value="Unplaced"/>
</dbReference>
<protein>
    <submittedName>
        <fullName evidence="3 4">Uncharacterized protein LOC116308971 isoform X1</fullName>
    </submittedName>
</protein>
<dbReference type="GeneID" id="116308971"/>
<keyword evidence="1" id="KW-0732">Signal</keyword>
<reference evidence="3 4" key="1">
    <citation type="submission" date="2025-04" db="UniProtKB">
        <authorList>
            <consortium name="RefSeq"/>
        </authorList>
    </citation>
    <scope>IDENTIFICATION</scope>
    <source>
        <tissue evidence="3 4">Tentacle</tissue>
    </source>
</reference>
<gene>
    <name evidence="3 4" type="primary">LOC116308971</name>
</gene>
<dbReference type="OrthoDB" id="10270216at2759"/>
<organism evidence="2 3">
    <name type="scientific">Actinia tenebrosa</name>
    <name type="common">Australian red waratah sea anemone</name>
    <dbReference type="NCBI Taxonomy" id="6105"/>
    <lineage>
        <taxon>Eukaryota</taxon>
        <taxon>Metazoa</taxon>
        <taxon>Cnidaria</taxon>
        <taxon>Anthozoa</taxon>
        <taxon>Hexacorallia</taxon>
        <taxon>Actiniaria</taxon>
        <taxon>Actiniidae</taxon>
        <taxon>Actinia</taxon>
    </lineage>
</organism>
<sequence length="153" mass="17146">MTKFLSTLWILLSVVHFSSAKPLEHEDSDIPAKRGYGSYYSNSYFDQIAMSVCASLPSPAAKRIIFPVRRRCPSKDSCDQICKSRTVIAQLYTWANGSPHCMESLHLYKGRPQLAPNPGSTNIDVNRVGLVIKRYHSCHVTECGPNYCCCRKG</sequence>
<feature type="signal peptide" evidence="1">
    <location>
        <begin position="1"/>
        <end position="20"/>
    </location>
</feature>
<keyword evidence="2" id="KW-1185">Reference proteome</keyword>
<evidence type="ECO:0000313" key="4">
    <source>
        <dbReference type="RefSeq" id="XP_031575373.1"/>
    </source>
</evidence>
<dbReference type="RefSeq" id="XP_031575373.1">
    <property type="nucleotide sequence ID" value="XM_031719513.1"/>
</dbReference>
<dbReference type="KEGG" id="aten:116308971"/>
<dbReference type="AlphaFoldDB" id="A0A6P8J6H4"/>
<feature type="chain" id="PRO_5044653285" evidence="1">
    <location>
        <begin position="21"/>
        <end position="153"/>
    </location>
</feature>
<proteinExistence type="predicted"/>
<evidence type="ECO:0000313" key="2">
    <source>
        <dbReference type="Proteomes" id="UP000515163"/>
    </source>
</evidence>
<evidence type="ECO:0000313" key="3">
    <source>
        <dbReference type="RefSeq" id="XP_031575359.1"/>
    </source>
</evidence>
<evidence type="ECO:0000256" key="1">
    <source>
        <dbReference type="SAM" id="SignalP"/>
    </source>
</evidence>
<accession>A0A6P8J6H4</accession>
<dbReference type="RefSeq" id="XP_031575359.1">
    <property type="nucleotide sequence ID" value="XM_031719499.1"/>
</dbReference>